<reference evidence="1 2" key="1">
    <citation type="submission" date="2016-10" db="EMBL/GenBank/DDBJ databases">
        <authorList>
            <person name="Varghese N."/>
            <person name="Submissions S."/>
        </authorList>
    </citation>
    <scope>NUCLEOTIDE SEQUENCE [LARGE SCALE GENOMIC DNA]</scope>
    <source>
        <strain evidence="1 2">DSM 11449</strain>
    </source>
</reference>
<organism evidence="1 2">
    <name type="scientific">Capnocytophaga granulosa</name>
    <dbReference type="NCBI Taxonomy" id="45242"/>
    <lineage>
        <taxon>Bacteria</taxon>
        <taxon>Pseudomonadati</taxon>
        <taxon>Bacteroidota</taxon>
        <taxon>Flavobacteriia</taxon>
        <taxon>Flavobacteriales</taxon>
        <taxon>Flavobacteriaceae</taxon>
        <taxon>Capnocytophaga</taxon>
    </lineage>
</organism>
<comment type="caution">
    <text evidence="1">The sequence shown here is derived from an EMBL/GenBank/DDBJ whole genome shotgun (WGS) entry which is preliminary data.</text>
</comment>
<gene>
    <name evidence="1" type="ORF">SAMN05444420_102198</name>
</gene>
<proteinExistence type="predicted"/>
<evidence type="ECO:0000313" key="1">
    <source>
        <dbReference type="EMBL" id="SDW43299.1"/>
    </source>
</evidence>
<protein>
    <submittedName>
        <fullName evidence="1">Nucleotidyl transferase AbiEii toxin, Type IV TA system</fullName>
    </submittedName>
</protein>
<dbReference type="AlphaFoldDB" id="A0A1H2TJA8"/>
<dbReference type="EMBL" id="FNND01000002">
    <property type="protein sequence ID" value="SDW43299.1"/>
    <property type="molecule type" value="Genomic_DNA"/>
</dbReference>
<name>A0A1H2TJA8_9FLAO</name>
<dbReference type="Pfam" id="PF08843">
    <property type="entry name" value="AbiEii"/>
    <property type="match status" value="1"/>
</dbReference>
<keyword evidence="2" id="KW-1185">Reference proteome</keyword>
<dbReference type="GeneID" id="85016292"/>
<keyword evidence="1" id="KW-0808">Transferase</keyword>
<dbReference type="Gene3D" id="3.10.450.620">
    <property type="entry name" value="JHP933, nucleotidyltransferase-like core domain"/>
    <property type="match status" value="1"/>
</dbReference>
<dbReference type="OrthoDB" id="9780929at2"/>
<dbReference type="InterPro" id="IPR014942">
    <property type="entry name" value="AbiEii"/>
</dbReference>
<dbReference type="GO" id="GO:0016740">
    <property type="term" value="F:transferase activity"/>
    <property type="evidence" value="ECO:0007669"/>
    <property type="project" value="UniProtKB-KW"/>
</dbReference>
<evidence type="ECO:0000313" key="2">
    <source>
        <dbReference type="Proteomes" id="UP000182771"/>
    </source>
</evidence>
<dbReference type="RefSeq" id="WP_016420212.1">
    <property type="nucleotide sequence ID" value="NZ_FNND01000002.1"/>
</dbReference>
<sequence length="332" mass="38414">MNYFNLTPEQQKTVITQTAARVGLPIQAVEKDLWVTTLLQLLFTLPFASQLLFKGGTSLSKSYGLIHRFSEDIDLVIDRNHFGYEGDLTKKQIKQLRKQSSLFVEKEFTIALKQVIENFGLQKFCTIIAQPNGEGDNTYPEPRKIEVFYQSLFSSIDYLQPKVVLEVGTRSLFEPTEPTQVKSLVTSTFQQIETDMVSVIITTASPAKTFLEKAFLLHELFTTHKGDKAERKSRHLYDLEKMMDESFAIEAISNNELWETIAHHRKLFTSVLGVDYTPDIRKRIQLTPPANIVDIWAKDYQEMRESMIYRDSLPFDKLLERIHILENRFHNV</sequence>
<accession>A0A1H2TJA8</accession>
<dbReference type="Proteomes" id="UP000182771">
    <property type="component" value="Unassembled WGS sequence"/>
</dbReference>